<gene>
    <name evidence="2" type="ORF">SPIRO4BDMA_40253</name>
</gene>
<dbReference type="InterPro" id="IPR000674">
    <property type="entry name" value="Ald_Oxase/Xan_DH_a/b"/>
</dbReference>
<dbReference type="GO" id="GO:0005506">
    <property type="term" value="F:iron ion binding"/>
    <property type="evidence" value="ECO:0007669"/>
    <property type="project" value="InterPro"/>
</dbReference>
<dbReference type="InterPro" id="IPR008274">
    <property type="entry name" value="AldOxase/xan_DH_MoCoBD1"/>
</dbReference>
<reference evidence="2" key="1">
    <citation type="submission" date="2017-02" db="EMBL/GenBank/DDBJ databases">
        <authorList>
            <person name="Regsiter A."/>
            <person name="William W."/>
        </authorList>
    </citation>
    <scope>NUCLEOTIDE SEQUENCE</scope>
    <source>
        <strain evidence="2">BdmA 4</strain>
    </source>
</reference>
<keyword evidence="2" id="KW-0560">Oxidoreductase</keyword>
<organism evidence="2">
    <name type="scientific">uncultured spirochete</name>
    <dbReference type="NCBI Taxonomy" id="156406"/>
    <lineage>
        <taxon>Bacteria</taxon>
        <taxon>Pseudomonadati</taxon>
        <taxon>Spirochaetota</taxon>
        <taxon>Spirochaetia</taxon>
        <taxon>Spirochaetales</taxon>
        <taxon>environmental samples</taxon>
    </lineage>
</organism>
<dbReference type="Pfam" id="PF01315">
    <property type="entry name" value="Ald_Xan_dh_C"/>
    <property type="match status" value="1"/>
</dbReference>
<proteinExistence type="predicted"/>
<dbReference type="EMBL" id="FWDO01000004">
    <property type="protein sequence ID" value="SLM17684.1"/>
    <property type="molecule type" value="Genomic_DNA"/>
</dbReference>
<sequence>MNLQTVGASPYRGGGFERVTGQQKYVADIKLPGMLESKLVTIDSAHAKILSIDTTDAKKVPGVRLVMTSADLPQPVPRFGPQIADRPVLADGEVKFHGEPVALVVAETIEAAEKAVRLVHVQYEELPVVFTVSTALDPAAPLVMDASLRPDDPLAKTNIFKEHHFGWGEIDDSKADLIVENTYSFPMVTQFAIEPHAFIAAPDKDGIAVWSTIQHPYWLQKILADLLKLPLSKVRVYAPDPGGGFGGKQHTKYEPALVFAAMKLGCPVRLVLTLEETFQAVRRTSCDTHIRTGFTRDGTIVFQDITANYLLGAYVDIADRVVAKGSYAGAGPYNVPAVRIVSRSILSHTPPATAFRGFGNPEVNWAVESNIDEAARLLGIDRLEIRLRNIAKKGDKFIPYDKPSDGDWRQTILKAAELIEWQKPLPPSHHRGIAVGLKLGPTTGLSYSLVRLLADGSVIISCGTSDMGQGARTVFAQIAAEELGVPYEKVNVIMGDTATVLYDQQTSASRSTVLMGNSVLKACYSIHAQLKTRLAKVYQIDESEITVEHGKVKLPDREAPIVEFIKPALGKLGGEIIGIGEERKEGEKDHPLGGSACFYEFNCTAIEAEVDKNTGDITITRYVTVSDVGKSINPMQVHMQDEGAAVQGLGHTLMEHYIFDEKGRIRNLGAADYRILTTMDLPKEFYSETVENADGPGPYGAKGMSEGALLCVSAAVACAVGDAIGTTIKDLPLTPERVWTAIQTQKSISSPQ</sequence>
<dbReference type="InterPro" id="IPR036856">
    <property type="entry name" value="Ald_Oxase/Xan_DH_a/b_sf"/>
</dbReference>
<protein>
    <submittedName>
        <fullName evidence="2">Xanthine dehydrogenase, molybdenum binding subunit apoprotein</fullName>
        <ecNumber evidence="2">1.17.1.4</ecNumber>
    </submittedName>
</protein>
<dbReference type="PANTHER" id="PTHR11908:SF157">
    <property type="entry name" value="XANTHINE DEHYDROGENASE SUBUNIT D-RELATED"/>
    <property type="match status" value="1"/>
</dbReference>
<dbReference type="SUPFAM" id="SSF56003">
    <property type="entry name" value="Molybdenum cofactor-binding domain"/>
    <property type="match status" value="1"/>
</dbReference>
<dbReference type="EC" id="1.17.1.4" evidence="2"/>
<evidence type="ECO:0000313" key="2">
    <source>
        <dbReference type="EMBL" id="SLM17684.1"/>
    </source>
</evidence>
<dbReference type="Gene3D" id="3.90.1170.50">
    <property type="entry name" value="Aldehyde oxidase/xanthine dehydrogenase, a/b hammerhead"/>
    <property type="match status" value="1"/>
</dbReference>
<accession>A0A3P3XN59</accession>
<name>A0A3P3XN59_9SPIR</name>
<dbReference type="InterPro" id="IPR037165">
    <property type="entry name" value="AldOxase/xan_DH_Mopterin-bd_sf"/>
</dbReference>
<dbReference type="SMART" id="SM01008">
    <property type="entry name" value="Ald_Xan_dh_C"/>
    <property type="match status" value="1"/>
</dbReference>
<dbReference type="AlphaFoldDB" id="A0A3P3XN59"/>
<feature type="domain" description="Aldehyde oxidase/xanthine dehydrogenase a/b hammerhead" evidence="1">
    <location>
        <begin position="20"/>
        <end position="127"/>
    </location>
</feature>
<dbReference type="PANTHER" id="PTHR11908">
    <property type="entry name" value="XANTHINE DEHYDROGENASE"/>
    <property type="match status" value="1"/>
</dbReference>
<dbReference type="InterPro" id="IPR016208">
    <property type="entry name" value="Ald_Oxase/xanthine_DH-like"/>
</dbReference>
<dbReference type="SUPFAM" id="SSF54665">
    <property type="entry name" value="CO dehydrogenase molybdoprotein N-domain-like"/>
    <property type="match status" value="1"/>
</dbReference>
<evidence type="ECO:0000259" key="1">
    <source>
        <dbReference type="SMART" id="SM01008"/>
    </source>
</evidence>
<dbReference type="Pfam" id="PF02738">
    <property type="entry name" value="MoCoBD_1"/>
    <property type="match status" value="1"/>
</dbReference>
<dbReference type="Pfam" id="PF20256">
    <property type="entry name" value="MoCoBD_2"/>
    <property type="match status" value="1"/>
</dbReference>
<dbReference type="GO" id="GO:0004854">
    <property type="term" value="F:xanthine dehydrogenase activity"/>
    <property type="evidence" value="ECO:0007669"/>
    <property type="project" value="UniProtKB-EC"/>
</dbReference>
<dbReference type="InterPro" id="IPR046867">
    <property type="entry name" value="AldOxase/xan_DH_MoCoBD2"/>
</dbReference>
<dbReference type="Gene3D" id="3.30.365.10">
    <property type="entry name" value="Aldehyde oxidase/xanthine dehydrogenase, molybdopterin binding domain"/>
    <property type="match status" value="4"/>
</dbReference>